<dbReference type="OrthoDB" id="1067458at2"/>
<proteinExistence type="predicted"/>
<feature type="region of interest" description="Disordered" evidence="1">
    <location>
        <begin position="30"/>
        <end position="60"/>
    </location>
</feature>
<evidence type="ECO:0000313" key="3">
    <source>
        <dbReference type="Proteomes" id="UP000251692"/>
    </source>
</evidence>
<evidence type="ECO:0000256" key="1">
    <source>
        <dbReference type="SAM" id="MobiDB-lite"/>
    </source>
</evidence>
<dbReference type="Proteomes" id="UP000251692">
    <property type="component" value="Unassembled WGS sequence"/>
</dbReference>
<name>A0A364REL6_9BACT</name>
<gene>
    <name evidence="2" type="ORF">DP923_05610</name>
</gene>
<feature type="compositionally biased region" description="Low complexity" evidence="1">
    <location>
        <begin position="31"/>
        <end position="43"/>
    </location>
</feature>
<keyword evidence="3" id="KW-1185">Reference proteome</keyword>
<dbReference type="EMBL" id="QMDV01000002">
    <property type="protein sequence ID" value="RAU82733.1"/>
    <property type="molecule type" value="Genomic_DNA"/>
</dbReference>
<dbReference type="AlphaFoldDB" id="A0A364REL6"/>
<reference evidence="2 3" key="1">
    <citation type="submission" date="2018-06" db="EMBL/GenBank/DDBJ databases">
        <authorList>
            <person name="Liu Z.-W."/>
        </authorList>
    </citation>
    <scope>NUCLEOTIDE SEQUENCE [LARGE SCALE GENOMIC DNA]</scope>
    <source>
        <strain evidence="2 3">2b14</strain>
    </source>
</reference>
<organism evidence="2 3">
    <name type="scientific">Pontibacter arcticus</name>
    <dbReference type="NCBI Taxonomy" id="2080288"/>
    <lineage>
        <taxon>Bacteria</taxon>
        <taxon>Pseudomonadati</taxon>
        <taxon>Bacteroidota</taxon>
        <taxon>Cytophagia</taxon>
        <taxon>Cytophagales</taxon>
        <taxon>Hymenobacteraceae</taxon>
        <taxon>Pontibacter</taxon>
    </lineage>
</organism>
<reference evidence="2 3" key="2">
    <citation type="submission" date="2018-07" db="EMBL/GenBank/DDBJ databases">
        <title>Pontibacter sp. 2b14 genomic sequence and assembly.</title>
        <authorList>
            <person name="Du Z.-J."/>
        </authorList>
    </citation>
    <scope>NUCLEOTIDE SEQUENCE [LARGE SCALE GENOMIC DNA]</scope>
    <source>
        <strain evidence="2 3">2b14</strain>
    </source>
</reference>
<comment type="caution">
    <text evidence="2">The sequence shown here is derived from an EMBL/GenBank/DDBJ whole genome shotgun (WGS) entry which is preliminary data.</text>
</comment>
<sequence length="455" mass="49834">MSLKKYKSHTSYLLLGMLLLSGCFEKKSANQETEPAATTEQTPQPEPIAPAADESMETPVSAPDKVDVQVYLEISNGMKGFMPQAAADKEPTGFQSKLNKLISEVQDGRYVVSKSYYLAKQDAKGNPVLDSVSYQTMKGTIVGGIKSDVLGTPLPAMLEVALKNAVSQNAVSIIVSDFIHGPDPRKPEQFISLDSDIRSSLKLAEQKGLAIAVLADASEFYGSYHPAVKKPEIKRTLNGELIPYYIWVIGKQQEVQVVTSKVLRQLPAQQAYFGFSYTSVPFSALLKSKTFKPNGNVYCASRTAEVCKSINLLPEKNVPVEFTIGLNLNNLPLSMQQSTYLKSNLKLKNNGIKASILSVQAADENTKATPELAKYSHFVNLQVPQLTASSGAISLHLPQQTPNWIAAWSTTNDNNPAAAPKKTYQLTKIIEGVYALYRDRSEDVFQATIQFNKAD</sequence>
<dbReference type="RefSeq" id="WP_112304883.1">
    <property type="nucleotide sequence ID" value="NZ_QMDV01000002.1"/>
</dbReference>
<accession>A0A364REL6</accession>
<protein>
    <submittedName>
        <fullName evidence="2">Uncharacterized protein</fullName>
    </submittedName>
</protein>
<dbReference type="PROSITE" id="PS51257">
    <property type="entry name" value="PROKAR_LIPOPROTEIN"/>
    <property type="match status" value="1"/>
</dbReference>
<evidence type="ECO:0000313" key="2">
    <source>
        <dbReference type="EMBL" id="RAU82733.1"/>
    </source>
</evidence>